<dbReference type="Proteomes" id="UP000005753">
    <property type="component" value="Chromosome"/>
</dbReference>
<proteinExistence type="predicted"/>
<dbReference type="EMBL" id="CM001487">
    <property type="protein sequence ID" value="EIM58573.1"/>
    <property type="molecule type" value="Genomic_DNA"/>
</dbReference>
<keyword evidence="1" id="KW-0175">Coiled coil</keyword>
<name>I5AXQ0_EUBC6</name>
<keyword evidence="3" id="KW-1185">Reference proteome</keyword>
<dbReference type="STRING" id="633697.EubceDRAFT1_2884"/>
<reference evidence="2 3" key="1">
    <citation type="submission" date="2010-08" db="EMBL/GenBank/DDBJ databases">
        <authorList>
            <consortium name="US DOE Joint Genome Institute (JGI-PGF)"/>
            <person name="Lucas S."/>
            <person name="Copeland A."/>
            <person name="Lapidus A."/>
            <person name="Cheng J.-F."/>
            <person name="Bruce D."/>
            <person name="Goodwin L."/>
            <person name="Pitluck S."/>
            <person name="Land M.L."/>
            <person name="Hauser L."/>
            <person name="Chang Y.-J."/>
            <person name="Anderson I.J."/>
            <person name="Johnson E."/>
            <person name="Mulhopadhyay B."/>
            <person name="Kyrpides N."/>
            <person name="Woyke T.J."/>
        </authorList>
    </citation>
    <scope>NUCLEOTIDE SEQUENCE [LARGE SCALE GENOMIC DNA]</scope>
    <source>
        <strain evidence="2 3">6</strain>
    </source>
</reference>
<dbReference type="AlphaFoldDB" id="I5AXQ0"/>
<protein>
    <submittedName>
        <fullName evidence="2">Uncharacterized protein</fullName>
    </submittedName>
</protein>
<feature type="coiled-coil region" evidence="1">
    <location>
        <begin position="57"/>
        <end position="99"/>
    </location>
</feature>
<evidence type="ECO:0000256" key="1">
    <source>
        <dbReference type="SAM" id="Coils"/>
    </source>
</evidence>
<sequence length="107" mass="13008">MDNKGKKSQDIDALKKHRREFLQRTEEDDLSLQRRIQEMCNRSEQITAGNVQLKWLMEESIQELRFQKQNIANQRDEYLRELDRKIKTMEKEKEDALWEEKKKAVAQ</sequence>
<accession>I5AXQ0</accession>
<evidence type="ECO:0000313" key="2">
    <source>
        <dbReference type="EMBL" id="EIM58573.1"/>
    </source>
</evidence>
<reference evidence="2 3" key="2">
    <citation type="submission" date="2012-02" db="EMBL/GenBank/DDBJ databases">
        <title>Improved High-Quality Draft sequence of Eubacterium cellulosolvens 6.</title>
        <authorList>
            <consortium name="US DOE Joint Genome Institute"/>
            <person name="Lucas S."/>
            <person name="Han J."/>
            <person name="Lapidus A."/>
            <person name="Cheng J.-F."/>
            <person name="Goodwin L."/>
            <person name="Pitluck S."/>
            <person name="Peters L."/>
            <person name="Mikhailova N."/>
            <person name="Gu W."/>
            <person name="Detter J.C."/>
            <person name="Han C."/>
            <person name="Tapia R."/>
            <person name="Land M."/>
            <person name="Hauser L."/>
            <person name="Kyrpides N."/>
            <person name="Ivanova N."/>
            <person name="Pagani I."/>
            <person name="Johnson E."/>
            <person name="Mukhopadhyay B."/>
            <person name="Anderson I."/>
            <person name="Woyke T."/>
        </authorList>
    </citation>
    <scope>NUCLEOTIDE SEQUENCE [LARGE SCALE GENOMIC DNA]</scope>
    <source>
        <strain evidence="2 3">6</strain>
    </source>
</reference>
<evidence type="ECO:0000313" key="3">
    <source>
        <dbReference type="Proteomes" id="UP000005753"/>
    </source>
</evidence>
<organism evidence="2 3">
    <name type="scientific">Eubacterium cellulosolvens (strain ATCC 43171 / JCM 9499 / 6)</name>
    <name type="common">Cillobacterium cellulosolvens</name>
    <dbReference type="NCBI Taxonomy" id="633697"/>
    <lineage>
        <taxon>Bacteria</taxon>
        <taxon>Bacillati</taxon>
        <taxon>Bacillota</taxon>
        <taxon>Clostridia</taxon>
        <taxon>Eubacteriales</taxon>
        <taxon>Eubacteriaceae</taxon>
        <taxon>Eubacterium</taxon>
    </lineage>
</organism>
<gene>
    <name evidence="2" type="ORF">EubceDRAFT1_2884</name>
</gene>
<dbReference type="HOGENOM" id="CLU_2167182_0_0_9"/>